<evidence type="ECO:0000256" key="6">
    <source>
        <dbReference type="ARBA" id="ARBA00023136"/>
    </source>
</evidence>
<dbReference type="Pfam" id="PF04116">
    <property type="entry name" value="FA_hydroxylase"/>
    <property type="match status" value="1"/>
</dbReference>
<organism evidence="9 10">
    <name type="scientific">Dasania phycosphaerae</name>
    <dbReference type="NCBI Taxonomy" id="2950436"/>
    <lineage>
        <taxon>Bacteria</taxon>
        <taxon>Pseudomonadati</taxon>
        <taxon>Pseudomonadota</taxon>
        <taxon>Gammaproteobacteria</taxon>
        <taxon>Cellvibrionales</taxon>
        <taxon>Spongiibacteraceae</taxon>
        <taxon>Dasania</taxon>
    </lineage>
</organism>
<keyword evidence="4" id="KW-0560">Oxidoreductase</keyword>
<keyword evidence="6 7" id="KW-0472">Membrane</keyword>
<comment type="subcellular location">
    <subcellularLocation>
        <location evidence="1">Endomembrane system</location>
        <topology evidence="1">Multi-pass membrane protein</topology>
    </subcellularLocation>
</comment>
<feature type="transmembrane region" description="Helical" evidence="7">
    <location>
        <begin position="37"/>
        <end position="62"/>
    </location>
</feature>
<sequence>MDVDIAEIAFYFTIVAFVFWETISPRRVLLQPTWLRWFNHFLLFLLNSFIYRWLAVGAFVVSDWYLAVQPWGLLNWLPLDDISLFIIGFLALDFWAYIKHRLFHAVPMLWRLHRVHHSDLDIDVFTSFRAHPAAMLVDNGLSIAFYYLLGTSPELILTYIAVVSCYDLFTHANIKIPAPIESLLSRLLITPDKHRVHHSIDYKEGNSNYSTIFVCWDKLFNTYTPEPALGVDAEVVGVKGFNGATEVWLPAMLSQPFRAASSSPVSTAKPQTTDTP</sequence>
<dbReference type="EMBL" id="JAPTGG010000010">
    <property type="protein sequence ID" value="MCZ0866036.1"/>
    <property type="molecule type" value="Genomic_DNA"/>
</dbReference>
<evidence type="ECO:0000256" key="1">
    <source>
        <dbReference type="ARBA" id="ARBA00004127"/>
    </source>
</evidence>
<dbReference type="GO" id="GO:0016020">
    <property type="term" value="C:membrane"/>
    <property type="evidence" value="ECO:0007669"/>
    <property type="project" value="GOC"/>
</dbReference>
<accession>A0A9J6RNF9</accession>
<evidence type="ECO:0000259" key="8">
    <source>
        <dbReference type="Pfam" id="PF04116"/>
    </source>
</evidence>
<dbReference type="RefSeq" id="WP_258332193.1">
    <property type="nucleotide sequence ID" value="NZ_JAPTGG010000010.1"/>
</dbReference>
<dbReference type="GO" id="GO:0050479">
    <property type="term" value="F:glyceryl-ether monooxygenase activity"/>
    <property type="evidence" value="ECO:0007669"/>
    <property type="project" value="TreeGrafter"/>
</dbReference>
<reference evidence="9 10" key="1">
    <citation type="submission" date="2022-12" db="EMBL/GenBank/DDBJ databases">
        <title>Dasania phycosphaerae sp. nov., isolated from particulate material of the south coast of Korea.</title>
        <authorList>
            <person name="Jiang Y."/>
        </authorList>
    </citation>
    <scope>NUCLEOTIDE SEQUENCE [LARGE SCALE GENOMIC DNA]</scope>
    <source>
        <strain evidence="9 10">GY-19</strain>
    </source>
</reference>
<gene>
    <name evidence="9" type="ORF">O0V09_12560</name>
</gene>
<feature type="domain" description="Fatty acid hydroxylase" evidence="8">
    <location>
        <begin position="85"/>
        <end position="222"/>
    </location>
</feature>
<protein>
    <submittedName>
        <fullName evidence="9">Sterol desaturase family protein</fullName>
    </submittedName>
</protein>
<evidence type="ECO:0000256" key="7">
    <source>
        <dbReference type="SAM" id="Phobius"/>
    </source>
</evidence>
<evidence type="ECO:0000313" key="9">
    <source>
        <dbReference type="EMBL" id="MCZ0866036.1"/>
    </source>
</evidence>
<feature type="transmembrane region" description="Helical" evidence="7">
    <location>
        <begin position="82"/>
        <end position="98"/>
    </location>
</feature>
<dbReference type="GO" id="GO:0008610">
    <property type="term" value="P:lipid biosynthetic process"/>
    <property type="evidence" value="ECO:0007669"/>
    <property type="project" value="InterPro"/>
</dbReference>
<dbReference type="PANTHER" id="PTHR21624">
    <property type="entry name" value="STEROL DESATURASE-RELATED PROTEIN"/>
    <property type="match status" value="1"/>
</dbReference>
<evidence type="ECO:0000256" key="3">
    <source>
        <dbReference type="ARBA" id="ARBA00022989"/>
    </source>
</evidence>
<dbReference type="PANTHER" id="PTHR21624:SF1">
    <property type="entry name" value="ALKYLGLYCEROL MONOOXYGENASE"/>
    <property type="match status" value="1"/>
</dbReference>
<dbReference type="GO" id="GO:0006643">
    <property type="term" value="P:membrane lipid metabolic process"/>
    <property type="evidence" value="ECO:0007669"/>
    <property type="project" value="TreeGrafter"/>
</dbReference>
<name>A0A9J6RNF9_9GAMM</name>
<evidence type="ECO:0000256" key="4">
    <source>
        <dbReference type="ARBA" id="ARBA00023002"/>
    </source>
</evidence>
<comment type="caution">
    <text evidence="9">The sequence shown here is derived from an EMBL/GenBank/DDBJ whole genome shotgun (WGS) entry which is preliminary data.</text>
</comment>
<keyword evidence="2 7" id="KW-0812">Transmembrane</keyword>
<evidence type="ECO:0000256" key="5">
    <source>
        <dbReference type="ARBA" id="ARBA00023098"/>
    </source>
</evidence>
<evidence type="ECO:0000313" key="10">
    <source>
        <dbReference type="Proteomes" id="UP001069090"/>
    </source>
</evidence>
<evidence type="ECO:0000256" key="2">
    <source>
        <dbReference type="ARBA" id="ARBA00022692"/>
    </source>
</evidence>
<dbReference type="InterPro" id="IPR051689">
    <property type="entry name" value="Sterol_desaturase/TMEM195"/>
</dbReference>
<dbReference type="GO" id="GO:0012505">
    <property type="term" value="C:endomembrane system"/>
    <property type="evidence" value="ECO:0007669"/>
    <property type="project" value="UniProtKB-SubCell"/>
</dbReference>
<proteinExistence type="predicted"/>
<dbReference type="InterPro" id="IPR006694">
    <property type="entry name" value="Fatty_acid_hydroxylase"/>
</dbReference>
<keyword evidence="5" id="KW-0443">Lipid metabolism</keyword>
<keyword evidence="3 7" id="KW-1133">Transmembrane helix</keyword>
<dbReference type="AlphaFoldDB" id="A0A9J6RNF9"/>
<feature type="transmembrane region" description="Helical" evidence="7">
    <location>
        <begin position="6"/>
        <end position="25"/>
    </location>
</feature>
<dbReference type="GO" id="GO:0005506">
    <property type="term" value="F:iron ion binding"/>
    <property type="evidence" value="ECO:0007669"/>
    <property type="project" value="InterPro"/>
</dbReference>
<keyword evidence="10" id="KW-1185">Reference proteome</keyword>
<dbReference type="Proteomes" id="UP001069090">
    <property type="component" value="Unassembled WGS sequence"/>
</dbReference>